<sequence length="707" mass="77969">MEVEKTKSLTETKVKSPTIGRLVTSRIPTSSKLTASNRGLLPSTDTRTNNSSSSSSSSSPSTSTSNLQRSVIIDRSLSKKASSQSIRSISKAFRFTEEINYSNKPSSGQGLSIRPVASSSSLRSAVNPALSTPTRTTKSACSNRSSAKKSSSNNQHSNSSRLAKGAGSTLKQKDSSSENVHNQSDRASSQSPSQTPSKSSHALREMLAKARKNYQDQRSQSQAVSQPEAEIPDKVTPTTISNSKSIEEQWGLQPIESIISRAQQTGKLNLSSRMLEGIPRVVYESLLPDASVFHPSNRKSNGLKNSTTTHHSSDQAIRAVPWYESVELCHINLSLNELECLDDEFGGFQALISCDVEVQADSSFNSSASFANTTADSSFGIPREDPFDLFPSSPKKSSSNLQTTSDNHPLPILEKLNLSQNKFQGSKLFKTDGVDLPLNLIELDLSENPIGDRIEIWNSFSELKRLEKLDLRKCEIGDFVFDDEFGDQLCEDEGEEQQEIFKSLKSLDLSFNTIDSLERLEAFFTEHCPQRQIRYEGLPGNLVELTGQNLYDSKVDDIDTLKIAIGHNYLRDEAKRRRRLIAKACSETVEASKPESRAIPEELKDNTSNNVLKGDFTQEPEAIKISQDDELDKALQSLSIDAKPNRKKSSGPVISELKKLILNHYQPSTLTLNLKSLGMTNVPEHIDEESRDDLMLTAKGETILINA</sequence>
<reference evidence="2" key="1">
    <citation type="submission" date="2022-06" db="EMBL/GenBank/DDBJ databases">
        <authorList>
            <consortium name="SYNGENTA / RWTH Aachen University"/>
        </authorList>
    </citation>
    <scope>NUCLEOTIDE SEQUENCE</scope>
</reference>
<proteinExistence type="predicted"/>
<dbReference type="InterPro" id="IPR032675">
    <property type="entry name" value="LRR_dom_sf"/>
</dbReference>
<feature type="compositionally biased region" description="Basic and acidic residues" evidence="1">
    <location>
        <begin position="1"/>
        <end position="14"/>
    </location>
</feature>
<dbReference type="Proteomes" id="UP001153365">
    <property type="component" value="Unassembled WGS sequence"/>
</dbReference>
<feature type="compositionally biased region" description="Low complexity" evidence="1">
    <location>
        <begin position="138"/>
        <end position="160"/>
    </location>
</feature>
<protein>
    <submittedName>
        <fullName evidence="2">Expressed protein</fullName>
    </submittedName>
</protein>
<feature type="compositionally biased region" description="Low complexity" evidence="1">
    <location>
        <begin position="43"/>
        <end position="66"/>
    </location>
</feature>
<dbReference type="SUPFAM" id="SSF52047">
    <property type="entry name" value="RNI-like"/>
    <property type="match status" value="1"/>
</dbReference>
<feature type="compositionally biased region" description="Polar residues" evidence="1">
    <location>
        <begin position="216"/>
        <end position="225"/>
    </location>
</feature>
<gene>
    <name evidence="2" type="ORF">PPACK8108_LOCUS9134</name>
</gene>
<keyword evidence="3" id="KW-1185">Reference proteome</keyword>
<feature type="compositionally biased region" description="Polar residues" evidence="1">
    <location>
        <begin position="177"/>
        <end position="187"/>
    </location>
</feature>
<evidence type="ECO:0000313" key="3">
    <source>
        <dbReference type="Proteomes" id="UP001153365"/>
    </source>
</evidence>
<evidence type="ECO:0000313" key="2">
    <source>
        <dbReference type="EMBL" id="CAH7674221.1"/>
    </source>
</evidence>
<dbReference type="AlphaFoldDB" id="A0AAV0AVX0"/>
<comment type="caution">
    <text evidence="2">The sequence shown here is derived from an EMBL/GenBank/DDBJ whole genome shotgun (WGS) entry which is preliminary data.</text>
</comment>
<feature type="compositionally biased region" description="Low complexity" evidence="1">
    <location>
        <begin position="188"/>
        <end position="200"/>
    </location>
</feature>
<evidence type="ECO:0000256" key="1">
    <source>
        <dbReference type="SAM" id="MobiDB-lite"/>
    </source>
</evidence>
<feature type="region of interest" description="Disordered" evidence="1">
    <location>
        <begin position="592"/>
        <end position="613"/>
    </location>
</feature>
<accession>A0AAV0AVX0</accession>
<dbReference type="PROSITE" id="PS51450">
    <property type="entry name" value="LRR"/>
    <property type="match status" value="1"/>
</dbReference>
<feature type="region of interest" description="Disordered" evidence="1">
    <location>
        <begin position="1"/>
        <end position="70"/>
    </location>
</feature>
<feature type="compositionally biased region" description="Basic and acidic residues" evidence="1">
    <location>
        <begin position="592"/>
        <end position="605"/>
    </location>
</feature>
<dbReference type="EMBL" id="CALTRL010001946">
    <property type="protein sequence ID" value="CAH7674221.1"/>
    <property type="molecule type" value="Genomic_DNA"/>
</dbReference>
<organism evidence="2 3">
    <name type="scientific">Phakopsora pachyrhizi</name>
    <name type="common">Asian soybean rust disease fungus</name>
    <dbReference type="NCBI Taxonomy" id="170000"/>
    <lineage>
        <taxon>Eukaryota</taxon>
        <taxon>Fungi</taxon>
        <taxon>Dikarya</taxon>
        <taxon>Basidiomycota</taxon>
        <taxon>Pucciniomycotina</taxon>
        <taxon>Pucciniomycetes</taxon>
        <taxon>Pucciniales</taxon>
        <taxon>Phakopsoraceae</taxon>
        <taxon>Phakopsora</taxon>
    </lineage>
</organism>
<dbReference type="InterPro" id="IPR001611">
    <property type="entry name" value="Leu-rich_rpt"/>
</dbReference>
<feature type="region of interest" description="Disordered" evidence="1">
    <location>
        <begin position="94"/>
        <end position="247"/>
    </location>
</feature>
<feature type="compositionally biased region" description="Polar residues" evidence="1">
    <location>
        <begin position="26"/>
        <end position="37"/>
    </location>
</feature>
<feature type="compositionally biased region" description="Polar residues" evidence="1">
    <location>
        <begin position="99"/>
        <end position="110"/>
    </location>
</feature>
<dbReference type="Pfam" id="PF13516">
    <property type="entry name" value="LRR_6"/>
    <property type="match status" value="2"/>
</dbReference>
<feature type="compositionally biased region" description="Polar residues" evidence="1">
    <location>
        <begin position="117"/>
        <end position="137"/>
    </location>
</feature>
<dbReference type="Gene3D" id="3.80.10.10">
    <property type="entry name" value="Ribonuclease Inhibitor"/>
    <property type="match status" value="1"/>
</dbReference>
<name>A0AAV0AVX0_PHAPC</name>